<proteinExistence type="predicted"/>
<dbReference type="EMBL" id="KK121141">
    <property type="protein sequence ID" value="KFM79801.1"/>
    <property type="molecule type" value="Genomic_DNA"/>
</dbReference>
<evidence type="ECO:0000313" key="2">
    <source>
        <dbReference type="Proteomes" id="UP000054359"/>
    </source>
</evidence>
<name>A0A087UR12_STEMI</name>
<evidence type="ECO:0000313" key="1">
    <source>
        <dbReference type="EMBL" id="KFM79801.1"/>
    </source>
</evidence>
<sequence length="41" mass="5018">FSKLCRTEFYWNSSNLRMSKRFESGACKRKKKTLQVMRQRS</sequence>
<gene>
    <name evidence="1" type="ORF">X975_26545</name>
</gene>
<feature type="non-terminal residue" evidence="1">
    <location>
        <position position="41"/>
    </location>
</feature>
<organism evidence="1 2">
    <name type="scientific">Stegodyphus mimosarum</name>
    <name type="common">African social velvet spider</name>
    <dbReference type="NCBI Taxonomy" id="407821"/>
    <lineage>
        <taxon>Eukaryota</taxon>
        <taxon>Metazoa</taxon>
        <taxon>Ecdysozoa</taxon>
        <taxon>Arthropoda</taxon>
        <taxon>Chelicerata</taxon>
        <taxon>Arachnida</taxon>
        <taxon>Araneae</taxon>
        <taxon>Araneomorphae</taxon>
        <taxon>Entelegynae</taxon>
        <taxon>Eresoidea</taxon>
        <taxon>Eresidae</taxon>
        <taxon>Stegodyphus</taxon>
    </lineage>
</organism>
<dbReference type="Proteomes" id="UP000054359">
    <property type="component" value="Unassembled WGS sequence"/>
</dbReference>
<keyword evidence="2" id="KW-1185">Reference proteome</keyword>
<protein>
    <submittedName>
        <fullName evidence="1">Uncharacterized protein</fullName>
    </submittedName>
</protein>
<reference evidence="1 2" key="1">
    <citation type="submission" date="2013-11" db="EMBL/GenBank/DDBJ databases">
        <title>Genome sequencing of Stegodyphus mimosarum.</title>
        <authorList>
            <person name="Bechsgaard J."/>
        </authorList>
    </citation>
    <scope>NUCLEOTIDE SEQUENCE [LARGE SCALE GENOMIC DNA]</scope>
</reference>
<feature type="non-terminal residue" evidence="1">
    <location>
        <position position="1"/>
    </location>
</feature>
<dbReference type="AlphaFoldDB" id="A0A087UR12"/>
<accession>A0A087UR12</accession>